<dbReference type="GO" id="GO:0016788">
    <property type="term" value="F:hydrolase activity, acting on ester bonds"/>
    <property type="evidence" value="ECO:0007669"/>
    <property type="project" value="InterPro"/>
</dbReference>
<protein>
    <submittedName>
        <fullName evidence="5">VRR-NUC domain protein</fullName>
    </submittedName>
</protein>
<dbReference type="InterPro" id="IPR014883">
    <property type="entry name" value="VRR_NUC"/>
</dbReference>
<dbReference type="InterPro" id="IPR011856">
    <property type="entry name" value="tRNA_endonuc-like_dom_sf"/>
</dbReference>
<organism evidence="5 6">
    <name type="scientific">Ruminococcus callidus ATCC 27760</name>
    <dbReference type="NCBI Taxonomy" id="411473"/>
    <lineage>
        <taxon>Bacteria</taxon>
        <taxon>Bacillati</taxon>
        <taxon>Bacillota</taxon>
        <taxon>Clostridia</taxon>
        <taxon>Eubacteriales</taxon>
        <taxon>Oscillospiraceae</taxon>
        <taxon>Ruminococcus</taxon>
    </lineage>
</organism>
<keyword evidence="3" id="KW-0378">Hydrolase</keyword>
<dbReference type="Proteomes" id="UP000016662">
    <property type="component" value="Unassembled WGS sequence"/>
</dbReference>
<comment type="cofactor">
    <cofactor evidence="1">
        <name>Mg(2+)</name>
        <dbReference type="ChEBI" id="CHEBI:18420"/>
    </cofactor>
</comment>
<dbReference type="STRING" id="411473.RUMCAL_02616"/>
<dbReference type="RefSeq" id="WP_021680788.1">
    <property type="nucleotide sequence ID" value="NZ_KI260306.1"/>
</dbReference>
<comment type="caution">
    <text evidence="5">The sequence shown here is derived from an EMBL/GenBank/DDBJ whole genome shotgun (WGS) entry which is preliminary data.</text>
</comment>
<name>U2KG94_9FIRM</name>
<dbReference type="GO" id="GO:0003676">
    <property type="term" value="F:nucleic acid binding"/>
    <property type="evidence" value="ECO:0007669"/>
    <property type="project" value="InterPro"/>
</dbReference>
<keyword evidence="6" id="KW-1185">Reference proteome</keyword>
<evidence type="ECO:0000259" key="4">
    <source>
        <dbReference type="SMART" id="SM00990"/>
    </source>
</evidence>
<reference evidence="5 6" key="1">
    <citation type="submission" date="2013-07" db="EMBL/GenBank/DDBJ databases">
        <authorList>
            <person name="Weinstock G."/>
            <person name="Sodergren E."/>
            <person name="Wylie T."/>
            <person name="Fulton L."/>
            <person name="Fulton R."/>
            <person name="Fronick C."/>
            <person name="O'Laughlin M."/>
            <person name="Godfrey J."/>
            <person name="Miner T."/>
            <person name="Herter B."/>
            <person name="Appelbaum E."/>
            <person name="Cordes M."/>
            <person name="Lek S."/>
            <person name="Wollam A."/>
            <person name="Pepin K.H."/>
            <person name="Palsikar V.B."/>
            <person name="Mitreva M."/>
            <person name="Wilson R.K."/>
        </authorList>
    </citation>
    <scope>NUCLEOTIDE SEQUENCE [LARGE SCALE GENOMIC DNA]</scope>
    <source>
        <strain evidence="5 6">ATCC 27760</strain>
    </source>
</reference>
<dbReference type="AlphaFoldDB" id="U2KG94"/>
<dbReference type="Gene3D" id="3.40.1350.10">
    <property type="match status" value="1"/>
</dbReference>
<keyword evidence="2" id="KW-0540">Nuclease</keyword>
<evidence type="ECO:0000313" key="6">
    <source>
        <dbReference type="Proteomes" id="UP000016662"/>
    </source>
</evidence>
<dbReference type="OrthoDB" id="6706702at2"/>
<dbReference type="EMBL" id="AWVF01000321">
    <property type="protein sequence ID" value="ERJ91277.1"/>
    <property type="molecule type" value="Genomic_DNA"/>
</dbReference>
<evidence type="ECO:0000256" key="1">
    <source>
        <dbReference type="ARBA" id="ARBA00001946"/>
    </source>
</evidence>
<dbReference type="PATRIC" id="fig|411473.3.peg.2188"/>
<sequence>MRETTVESKFFKAVKAKGGLAVKFVSPSFNGMPDRMVMFPGGRIGFVEVKAPGKTPRPLQWSRHRLLRRMGFLVFVLDSPEQIGGIIDAIQST</sequence>
<gene>
    <name evidence="5" type="ORF">RUMCAL_02616</name>
</gene>
<feature type="domain" description="VRR-NUC" evidence="4">
    <location>
        <begin position="1"/>
        <end position="81"/>
    </location>
</feature>
<evidence type="ECO:0000256" key="3">
    <source>
        <dbReference type="ARBA" id="ARBA00022801"/>
    </source>
</evidence>
<accession>U2KG94</accession>
<evidence type="ECO:0000313" key="5">
    <source>
        <dbReference type="EMBL" id="ERJ91277.1"/>
    </source>
</evidence>
<dbReference type="HOGENOM" id="CLU_161041_1_0_9"/>
<dbReference type="GO" id="GO:0004518">
    <property type="term" value="F:nuclease activity"/>
    <property type="evidence" value="ECO:0007669"/>
    <property type="project" value="UniProtKB-KW"/>
</dbReference>
<evidence type="ECO:0000256" key="2">
    <source>
        <dbReference type="ARBA" id="ARBA00022722"/>
    </source>
</evidence>
<dbReference type="eggNOG" id="ENOG5032Y88">
    <property type="taxonomic scope" value="Bacteria"/>
</dbReference>
<proteinExistence type="predicted"/>
<dbReference type="SMART" id="SM00990">
    <property type="entry name" value="VRR_NUC"/>
    <property type="match status" value="1"/>
</dbReference>